<dbReference type="Gene3D" id="3.20.20.140">
    <property type="entry name" value="Metal-dependent hydrolases"/>
    <property type="match status" value="1"/>
</dbReference>
<feature type="domain" description="Amidohydrolase-related" evidence="3">
    <location>
        <begin position="32"/>
        <end position="387"/>
    </location>
</feature>
<sequence>MPEYGAGGLAVGGAAHPEAAAGEADDGSRAVIDVHHHFCAPAWRRWARDQGLVGPRSLPPWAGWEAEDALALMDRAGIAVAVLKPMLPARYESSAQLREAVAVTLEAAAGVVEEHPGRFAFHAPLFLDEEEVSSWTLRRGLDELGAVGVNVTANYRGVYLGDPAYDRIFAELDERAALVDTHPHVLPDGPAGGHPTVGAGGPGGIAGNAAGRPGGPGARPDGMAGGQGGGPGGPGSGGGPGGTAAVPGVPNFLCDFLLDTTRAAVNMIRTRTLDRFPNLSVVLPHGGGFLPQIATRMEAFGYAFDPPVEPAAVRDHLHRFYYDTAGPLSPAGTLLATVDPARILFGSDWPACPAGVVTDLAVPALAADPAFTPALRRGINRENALRLMPGLVRA</sequence>
<dbReference type="Proteomes" id="UP001501867">
    <property type="component" value="Unassembled WGS sequence"/>
</dbReference>
<dbReference type="RefSeq" id="WP_344153368.1">
    <property type="nucleotide sequence ID" value="NZ_BAAABV010000010.1"/>
</dbReference>
<evidence type="ECO:0000259" key="3">
    <source>
        <dbReference type="Pfam" id="PF04909"/>
    </source>
</evidence>
<keyword evidence="5" id="KW-1185">Reference proteome</keyword>
<evidence type="ECO:0000256" key="2">
    <source>
        <dbReference type="SAM" id="MobiDB-lite"/>
    </source>
</evidence>
<reference evidence="5" key="1">
    <citation type="journal article" date="2019" name="Int. J. Syst. Evol. Microbiol.">
        <title>The Global Catalogue of Microorganisms (GCM) 10K type strain sequencing project: providing services to taxonomists for standard genome sequencing and annotation.</title>
        <authorList>
            <consortium name="The Broad Institute Genomics Platform"/>
            <consortium name="The Broad Institute Genome Sequencing Center for Infectious Disease"/>
            <person name="Wu L."/>
            <person name="Ma J."/>
        </authorList>
    </citation>
    <scope>NUCLEOTIDE SEQUENCE [LARGE SCALE GENOMIC DNA]</scope>
    <source>
        <strain evidence="5">JCM 4505</strain>
    </source>
</reference>
<evidence type="ECO:0000313" key="4">
    <source>
        <dbReference type="EMBL" id="GAA0275488.1"/>
    </source>
</evidence>
<comment type="caution">
    <text evidence="4">The sequence shown here is derived from an EMBL/GenBank/DDBJ whole genome shotgun (WGS) entry which is preliminary data.</text>
</comment>
<keyword evidence="1" id="KW-0456">Lyase</keyword>
<name>A0ABP3ERQ0_9ACTN</name>
<dbReference type="PANTHER" id="PTHR21240:SF28">
    <property type="entry name" value="ISO-OROTATE DECARBOXYLASE (EUROFUNG)"/>
    <property type="match status" value="1"/>
</dbReference>
<proteinExistence type="predicted"/>
<dbReference type="Pfam" id="PF04909">
    <property type="entry name" value="Amidohydro_2"/>
    <property type="match status" value="1"/>
</dbReference>
<protein>
    <recommendedName>
        <fullName evidence="3">Amidohydrolase-related domain-containing protein</fullName>
    </recommendedName>
</protein>
<dbReference type="EMBL" id="BAAABV010000010">
    <property type="protein sequence ID" value="GAA0275488.1"/>
    <property type="molecule type" value="Genomic_DNA"/>
</dbReference>
<evidence type="ECO:0000313" key="5">
    <source>
        <dbReference type="Proteomes" id="UP001501867"/>
    </source>
</evidence>
<feature type="region of interest" description="Disordered" evidence="2">
    <location>
        <begin position="188"/>
        <end position="244"/>
    </location>
</feature>
<dbReference type="InterPro" id="IPR006680">
    <property type="entry name" value="Amidohydro-rel"/>
</dbReference>
<dbReference type="SUPFAM" id="SSF51556">
    <property type="entry name" value="Metallo-dependent hydrolases"/>
    <property type="match status" value="1"/>
</dbReference>
<dbReference type="InterPro" id="IPR032465">
    <property type="entry name" value="ACMSD"/>
</dbReference>
<accession>A0ABP3ERQ0</accession>
<feature type="compositionally biased region" description="Gly residues" evidence="2">
    <location>
        <begin position="198"/>
        <end position="242"/>
    </location>
</feature>
<gene>
    <name evidence="4" type="ORF">GCM10010302_11360</name>
</gene>
<organism evidence="4 5">
    <name type="scientific">Streptomyces polychromogenes</name>
    <dbReference type="NCBI Taxonomy" id="67342"/>
    <lineage>
        <taxon>Bacteria</taxon>
        <taxon>Bacillati</taxon>
        <taxon>Actinomycetota</taxon>
        <taxon>Actinomycetes</taxon>
        <taxon>Kitasatosporales</taxon>
        <taxon>Streptomycetaceae</taxon>
        <taxon>Streptomyces</taxon>
    </lineage>
</organism>
<evidence type="ECO:0000256" key="1">
    <source>
        <dbReference type="ARBA" id="ARBA00023239"/>
    </source>
</evidence>
<dbReference type="InterPro" id="IPR032466">
    <property type="entry name" value="Metal_Hydrolase"/>
</dbReference>
<dbReference type="PANTHER" id="PTHR21240">
    <property type="entry name" value="2-AMINO-3-CARBOXYLMUCONATE-6-SEMIALDEHYDE DECARBOXYLASE"/>
    <property type="match status" value="1"/>
</dbReference>